<proteinExistence type="predicted"/>
<evidence type="ECO:0000313" key="1">
    <source>
        <dbReference type="EMBL" id="CAB3994594.1"/>
    </source>
</evidence>
<gene>
    <name evidence="1" type="ORF">PACLA_8A051150</name>
</gene>
<dbReference type="Proteomes" id="UP001152795">
    <property type="component" value="Unassembled WGS sequence"/>
</dbReference>
<sequence length="180" mass="20437">MSSSHHLMVYSSKRNGVQLQTNSNSYLAHWETAKQGHMNANGLFVPVENRTFLISEEDKLPELTNVVGECSSKFIEKMQLRITIPFGWDDSSNLKMMKNVTINSYNAILKKLDMSDSYNLVWEKLATLILPVYCNDVGQGAAEDTLNQAKQNKDDKIKDFLKFHLPSTILNKDTKDASMM</sequence>
<protein>
    <submittedName>
        <fullName evidence="1">Uncharacterized protein</fullName>
    </submittedName>
</protein>
<reference evidence="1" key="1">
    <citation type="submission" date="2020-04" db="EMBL/GenBank/DDBJ databases">
        <authorList>
            <person name="Alioto T."/>
            <person name="Alioto T."/>
            <person name="Gomez Garrido J."/>
        </authorList>
    </citation>
    <scope>NUCLEOTIDE SEQUENCE</scope>
    <source>
        <strain evidence="1">A484AB</strain>
    </source>
</reference>
<dbReference type="EMBL" id="CACRXK020002496">
    <property type="protein sequence ID" value="CAB3994594.1"/>
    <property type="molecule type" value="Genomic_DNA"/>
</dbReference>
<comment type="caution">
    <text evidence="1">The sequence shown here is derived from an EMBL/GenBank/DDBJ whole genome shotgun (WGS) entry which is preliminary data.</text>
</comment>
<evidence type="ECO:0000313" key="2">
    <source>
        <dbReference type="Proteomes" id="UP001152795"/>
    </source>
</evidence>
<organism evidence="1 2">
    <name type="scientific">Paramuricea clavata</name>
    <name type="common">Red gorgonian</name>
    <name type="synonym">Violescent sea-whip</name>
    <dbReference type="NCBI Taxonomy" id="317549"/>
    <lineage>
        <taxon>Eukaryota</taxon>
        <taxon>Metazoa</taxon>
        <taxon>Cnidaria</taxon>
        <taxon>Anthozoa</taxon>
        <taxon>Octocorallia</taxon>
        <taxon>Malacalcyonacea</taxon>
        <taxon>Plexauridae</taxon>
        <taxon>Paramuricea</taxon>
    </lineage>
</organism>
<name>A0A7D9DUT1_PARCT</name>
<accession>A0A7D9DUT1</accession>
<keyword evidence="2" id="KW-1185">Reference proteome</keyword>
<dbReference type="AlphaFoldDB" id="A0A7D9DUT1"/>